<evidence type="ECO:0000256" key="6">
    <source>
        <dbReference type="SAM" id="MobiDB-lite"/>
    </source>
</evidence>
<organism evidence="8 9">
    <name type="scientific">Ophiocordyceps unilateralis</name>
    <name type="common">Zombie-ant fungus</name>
    <name type="synonym">Torrubia unilateralis</name>
    <dbReference type="NCBI Taxonomy" id="268505"/>
    <lineage>
        <taxon>Eukaryota</taxon>
        <taxon>Fungi</taxon>
        <taxon>Dikarya</taxon>
        <taxon>Ascomycota</taxon>
        <taxon>Pezizomycotina</taxon>
        <taxon>Sordariomycetes</taxon>
        <taxon>Hypocreomycetidae</taxon>
        <taxon>Hypocreales</taxon>
        <taxon>Ophiocordycipitaceae</taxon>
        <taxon>Ophiocordyceps</taxon>
    </lineage>
</organism>
<feature type="transmembrane region" description="Helical" evidence="7">
    <location>
        <begin position="62"/>
        <end position="83"/>
    </location>
</feature>
<evidence type="ECO:0000256" key="2">
    <source>
        <dbReference type="ARBA" id="ARBA00022692"/>
    </source>
</evidence>
<feature type="transmembrane region" description="Helical" evidence="7">
    <location>
        <begin position="167"/>
        <end position="187"/>
    </location>
</feature>
<dbReference type="Proteomes" id="UP000037136">
    <property type="component" value="Unassembled WGS sequence"/>
</dbReference>
<dbReference type="AlphaFoldDB" id="A0A2A9PK84"/>
<evidence type="ECO:0000256" key="3">
    <source>
        <dbReference type="ARBA" id="ARBA00022989"/>
    </source>
</evidence>
<dbReference type="GO" id="GO:0005741">
    <property type="term" value="C:mitochondrial outer membrane"/>
    <property type="evidence" value="ECO:0007669"/>
    <property type="project" value="TreeGrafter"/>
</dbReference>
<comment type="subcellular location">
    <subcellularLocation>
        <location evidence="1">Membrane</location>
        <topology evidence="1">Multi-pass membrane protein</topology>
    </subcellularLocation>
</comment>
<feature type="compositionally biased region" description="Basic and acidic residues" evidence="6">
    <location>
        <begin position="126"/>
        <end position="142"/>
    </location>
</feature>
<keyword evidence="4 7" id="KW-0472">Membrane</keyword>
<comment type="similarity">
    <text evidence="5">Belongs to the ATG33 family.</text>
</comment>
<evidence type="ECO:0000256" key="4">
    <source>
        <dbReference type="ARBA" id="ARBA00023136"/>
    </source>
</evidence>
<sequence>MACAGERAISLLKFVGTVSLGLLTGVSYTVSTITLPGLLHLPSSASASHAVSSLKTGLRNHILTLTTLASAPLFLSFALSPRYARHPYLLYTSALAALSAAAPRLLTLSGMYPSVRHGAKKSSRRGKMESSYEVLGDAHSEGTSEEDIEDLNGEEVRAEVETLSRGYMARTGLAACGFALSVVGIWGDGVYDEDWLRL</sequence>
<evidence type="ECO:0008006" key="10">
    <source>
        <dbReference type="Google" id="ProtNLM"/>
    </source>
</evidence>
<dbReference type="GO" id="GO:0016236">
    <property type="term" value="P:macroautophagy"/>
    <property type="evidence" value="ECO:0007669"/>
    <property type="project" value="TreeGrafter"/>
</dbReference>
<evidence type="ECO:0000256" key="5">
    <source>
        <dbReference type="ARBA" id="ARBA00038013"/>
    </source>
</evidence>
<reference evidence="8 9" key="1">
    <citation type="journal article" date="2015" name="BMC Genomics">
        <title>Gene expression during zombie ant biting behavior reflects the complexity underlying fungal parasitic behavioral manipulation.</title>
        <authorList>
            <person name="de Bekker C."/>
            <person name="Ohm R.A."/>
            <person name="Loreto R.G."/>
            <person name="Sebastian A."/>
            <person name="Albert I."/>
            <person name="Merrow M."/>
            <person name="Brachmann A."/>
            <person name="Hughes D.P."/>
        </authorList>
    </citation>
    <scope>NUCLEOTIDE SEQUENCE [LARGE SCALE GENOMIC DNA]</scope>
    <source>
        <strain evidence="8 9">SC16a</strain>
    </source>
</reference>
<evidence type="ECO:0000256" key="1">
    <source>
        <dbReference type="ARBA" id="ARBA00004141"/>
    </source>
</evidence>
<dbReference type="PANTHER" id="PTHR37278">
    <property type="entry name" value="AUTOPHAGY-RELATED PROTEIN 33-RELATED"/>
    <property type="match status" value="1"/>
</dbReference>
<keyword evidence="9" id="KW-1185">Reference proteome</keyword>
<keyword evidence="3 7" id="KW-1133">Transmembrane helix</keyword>
<dbReference type="EMBL" id="LAZP02000071">
    <property type="protein sequence ID" value="PFH61441.1"/>
    <property type="molecule type" value="Genomic_DNA"/>
</dbReference>
<reference evidence="8 9" key="2">
    <citation type="journal article" date="2017" name="Sci. Rep.">
        <title>Ant-infecting Ophiocordyceps genomes reveal a high diversity of potential behavioral manipulation genes and a possible major role for enterotoxins.</title>
        <authorList>
            <person name="de Bekker C."/>
            <person name="Ohm R.A."/>
            <person name="Evans H.C."/>
            <person name="Brachmann A."/>
            <person name="Hughes D.P."/>
        </authorList>
    </citation>
    <scope>NUCLEOTIDE SEQUENCE [LARGE SCALE GENOMIC DNA]</scope>
    <source>
        <strain evidence="8 9">SC16a</strain>
    </source>
</reference>
<protein>
    <recommendedName>
        <fullName evidence="10">Autophagy-related protein 33</fullName>
    </recommendedName>
</protein>
<dbReference type="InterPro" id="IPR051668">
    <property type="entry name" value="ATG33"/>
</dbReference>
<dbReference type="OrthoDB" id="5336366at2759"/>
<dbReference type="PANTHER" id="PTHR37278:SF1">
    <property type="entry name" value="AUTOPHAGY-RELATED PROTEIN 33-RELATED"/>
    <property type="match status" value="1"/>
</dbReference>
<feature type="transmembrane region" description="Helical" evidence="7">
    <location>
        <begin position="20"/>
        <end position="41"/>
    </location>
</feature>
<evidence type="ECO:0000313" key="8">
    <source>
        <dbReference type="EMBL" id="PFH61441.1"/>
    </source>
</evidence>
<dbReference type="GO" id="GO:0000422">
    <property type="term" value="P:autophagy of mitochondrion"/>
    <property type="evidence" value="ECO:0007669"/>
    <property type="project" value="TreeGrafter"/>
</dbReference>
<name>A0A2A9PK84_OPHUN</name>
<evidence type="ECO:0000313" key="9">
    <source>
        <dbReference type="Proteomes" id="UP000037136"/>
    </source>
</evidence>
<evidence type="ECO:0000256" key="7">
    <source>
        <dbReference type="SAM" id="Phobius"/>
    </source>
</evidence>
<comment type="caution">
    <text evidence="8">The sequence shown here is derived from an EMBL/GenBank/DDBJ whole genome shotgun (WGS) entry which is preliminary data.</text>
</comment>
<proteinExistence type="inferred from homology"/>
<keyword evidence="2 7" id="KW-0812">Transmembrane</keyword>
<accession>A0A2A9PK84</accession>
<gene>
    <name evidence="8" type="ORF">XA68_17345</name>
</gene>
<feature type="region of interest" description="Disordered" evidence="6">
    <location>
        <begin position="117"/>
        <end position="149"/>
    </location>
</feature>